<proteinExistence type="predicted"/>
<gene>
    <name evidence="3" type="ORF">GXP67_20525</name>
</gene>
<dbReference type="Proteomes" id="UP000480178">
    <property type="component" value="Chromosome"/>
</dbReference>
<dbReference type="KEGG" id="rhoz:GXP67_20525"/>
<evidence type="ECO:0000313" key="4">
    <source>
        <dbReference type="Proteomes" id="UP000480178"/>
    </source>
</evidence>
<dbReference type="Pfam" id="PF11127">
    <property type="entry name" value="YgaP-like_TM"/>
    <property type="match status" value="1"/>
</dbReference>
<dbReference type="AlphaFoldDB" id="A0A6C0GML2"/>
<evidence type="ECO:0000256" key="1">
    <source>
        <dbReference type="SAM" id="Phobius"/>
    </source>
</evidence>
<keyword evidence="1" id="KW-0812">Transmembrane</keyword>
<dbReference type="RefSeq" id="WP_162444866.1">
    <property type="nucleotide sequence ID" value="NZ_CP048222.1"/>
</dbReference>
<keyword evidence="1" id="KW-1133">Transmembrane helix</keyword>
<protein>
    <submittedName>
        <fullName evidence="3">DUF2892 domain-containing protein</fullName>
    </submittedName>
</protein>
<sequence length="75" mass="7874">MKSNIGETDRIVRVFLGLTIIGIGLSVQNWLGLIGMISLATALIGKCPLYVPFGISTIESRDTSGGAALPGQRKS</sequence>
<reference evidence="3 4" key="1">
    <citation type="submission" date="2020-01" db="EMBL/GenBank/DDBJ databases">
        <authorList>
            <person name="Kim M.K."/>
        </authorList>
    </citation>
    <scope>NUCLEOTIDE SEQUENCE [LARGE SCALE GENOMIC DNA]</scope>
    <source>
        <strain evidence="3 4">172606-1</strain>
    </source>
</reference>
<dbReference type="InterPro" id="IPR021309">
    <property type="entry name" value="YgaP-like_TM"/>
</dbReference>
<keyword evidence="4" id="KW-1185">Reference proteome</keyword>
<feature type="transmembrane region" description="Helical" evidence="1">
    <location>
        <begin position="12"/>
        <end position="31"/>
    </location>
</feature>
<accession>A0A6C0GML2</accession>
<feature type="domain" description="Inner membrane protein YgaP-like transmembrane" evidence="2">
    <location>
        <begin position="1"/>
        <end position="57"/>
    </location>
</feature>
<organism evidence="3 4">
    <name type="scientific">Rhodocytophaga rosea</name>
    <dbReference type="NCBI Taxonomy" id="2704465"/>
    <lineage>
        <taxon>Bacteria</taxon>
        <taxon>Pseudomonadati</taxon>
        <taxon>Bacteroidota</taxon>
        <taxon>Cytophagia</taxon>
        <taxon>Cytophagales</taxon>
        <taxon>Rhodocytophagaceae</taxon>
        <taxon>Rhodocytophaga</taxon>
    </lineage>
</organism>
<keyword evidence="1" id="KW-0472">Membrane</keyword>
<dbReference type="EMBL" id="CP048222">
    <property type="protein sequence ID" value="QHT68863.1"/>
    <property type="molecule type" value="Genomic_DNA"/>
</dbReference>
<name>A0A6C0GML2_9BACT</name>
<evidence type="ECO:0000313" key="3">
    <source>
        <dbReference type="EMBL" id="QHT68863.1"/>
    </source>
</evidence>
<evidence type="ECO:0000259" key="2">
    <source>
        <dbReference type="Pfam" id="PF11127"/>
    </source>
</evidence>